<dbReference type="PANTHER" id="PTHR30273:SF2">
    <property type="entry name" value="PROTEIN FECR"/>
    <property type="match status" value="1"/>
</dbReference>
<evidence type="ECO:0000259" key="2">
    <source>
        <dbReference type="Pfam" id="PF04773"/>
    </source>
</evidence>
<feature type="domain" description="FecR N-terminal" evidence="3">
    <location>
        <begin position="14"/>
        <end position="54"/>
    </location>
</feature>
<dbReference type="Pfam" id="PF04773">
    <property type="entry name" value="FecR"/>
    <property type="match status" value="1"/>
</dbReference>
<dbReference type="GO" id="GO:0016989">
    <property type="term" value="F:sigma factor antagonist activity"/>
    <property type="evidence" value="ECO:0007669"/>
    <property type="project" value="TreeGrafter"/>
</dbReference>
<reference evidence="5" key="1">
    <citation type="submission" date="2020-02" db="EMBL/GenBank/DDBJ databases">
        <title>Genomic and physiological characterization of two novel Nitrospinaceae genera.</title>
        <authorList>
            <person name="Mueller A.J."/>
            <person name="Jung M.-Y."/>
            <person name="Strachan C.R."/>
            <person name="Herbold C.W."/>
            <person name="Kirkegaard R.H."/>
            <person name="Daims H."/>
        </authorList>
    </citation>
    <scope>NUCLEOTIDE SEQUENCE [LARGE SCALE GENOMIC DNA]</scope>
</reference>
<evidence type="ECO:0000259" key="3">
    <source>
        <dbReference type="Pfam" id="PF16220"/>
    </source>
</evidence>
<dbReference type="InterPro" id="IPR032623">
    <property type="entry name" value="FecR_N"/>
</dbReference>
<protein>
    <submittedName>
        <fullName evidence="4">FecR family protein</fullName>
    </submittedName>
</protein>
<evidence type="ECO:0000313" key="5">
    <source>
        <dbReference type="Proteomes" id="UP000594464"/>
    </source>
</evidence>
<feature type="domain" description="FecR protein" evidence="2">
    <location>
        <begin position="120"/>
        <end position="214"/>
    </location>
</feature>
<dbReference type="Pfam" id="PF16220">
    <property type="entry name" value="DUF4880"/>
    <property type="match status" value="1"/>
</dbReference>
<dbReference type="Gene3D" id="2.60.120.1440">
    <property type="match status" value="1"/>
</dbReference>
<keyword evidence="1" id="KW-1133">Transmembrane helix</keyword>
<dbReference type="InterPro" id="IPR012373">
    <property type="entry name" value="Ferrdict_sens_TM"/>
</dbReference>
<dbReference type="KEGG" id="nva:G3M78_13245"/>
<proteinExistence type="predicted"/>
<feature type="transmembrane region" description="Helical" evidence="1">
    <location>
        <begin position="89"/>
        <end position="109"/>
    </location>
</feature>
<evidence type="ECO:0000313" key="4">
    <source>
        <dbReference type="EMBL" id="QPJ66305.1"/>
    </source>
</evidence>
<dbReference type="PIRSF" id="PIRSF018266">
    <property type="entry name" value="FecR"/>
    <property type="match status" value="1"/>
</dbReference>
<sequence length="332" mass="36294">MNQEEKGAVEIDAQASLWVMRQGSPDFGPAERARLEAWRMQSAQHEAAYQLACQTWDELGKLTREDLPSSAKIQKRQFKTFPPAAKPRARFITTIAASILLLFVVTSFFRINPLVIITADYYTSAGQISTVALADGSSVQLNTGTAIAVQFDDRQRRIKLIEGEAAFKVAPSNGVLPPFVVEAANWEAKALGTEFIVRRDGDAVNVTVLEHRVEVSASERAAPEQSPILLHPGNAIHLSKAKALGPVTTVDLESEASWQRGQLVFDRVPLSEVVDSLNRYRRSRILISDAALSGRQVSGVFHIDRLGGAADTIAAEVGAQSVQIFPFVTLLY</sequence>
<name>A0A7T0G4B7_9BACT</name>
<keyword evidence="1" id="KW-0812">Transmembrane</keyword>
<dbReference type="AlphaFoldDB" id="A0A7T0G4B7"/>
<keyword evidence="1" id="KW-0472">Membrane</keyword>
<dbReference type="InterPro" id="IPR006860">
    <property type="entry name" value="FecR"/>
</dbReference>
<accession>A0A7T0G4B7</accession>
<dbReference type="EMBL" id="CP048620">
    <property type="protein sequence ID" value="QPJ66305.1"/>
    <property type="molecule type" value="Genomic_DNA"/>
</dbReference>
<gene>
    <name evidence="4" type="ORF">G3M78_13245</name>
</gene>
<organism evidence="4 5">
    <name type="scientific">Candidatus Nitrohelix vancouverensis</name>
    <dbReference type="NCBI Taxonomy" id="2705534"/>
    <lineage>
        <taxon>Bacteria</taxon>
        <taxon>Pseudomonadati</taxon>
        <taxon>Nitrospinota/Tectimicrobiota group</taxon>
        <taxon>Nitrospinota</taxon>
        <taxon>Nitrospinia</taxon>
        <taxon>Nitrospinales</taxon>
        <taxon>Nitrospinaceae</taxon>
        <taxon>Candidatus Nitrohelix</taxon>
    </lineage>
</organism>
<evidence type="ECO:0000256" key="1">
    <source>
        <dbReference type="SAM" id="Phobius"/>
    </source>
</evidence>
<dbReference type="PANTHER" id="PTHR30273">
    <property type="entry name" value="PERIPLASMIC SIGNAL SENSOR AND SIGMA FACTOR ACTIVATOR FECR-RELATED"/>
    <property type="match status" value="1"/>
</dbReference>
<dbReference type="Proteomes" id="UP000594464">
    <property type="component" value="Chromosome"/>
</dbReference>
<dbReference type="Gene3D" id="3.55.50.30">
    <property type="match status" value="1"/>
</dbReference>